<organism evidence="1 2">
    <name type="scientific">Chitinophaga silvisoli</name>
    <dbReference type="NCBI Taxonomy" id="2291814"/>
    <lineage>
        <taxon>Bacteria</taxon>
        <taxon>Pseudomonadati</taxon>
        <taxon>Bacteroidota</taxon>
        <taxon>Chitinophagia</taxon>
        <taxon>Chitinophagales</taxon>
        <taxon>Chitinophagaceae</taxon>
        <taxon>Chitinophaga</taxon>
    </lineage>
</organism>
<gene>
    <name evidence="1" type="ORF">DXN04_31275</name>
</gene>
<reference evidence="1 2" key="1">
    <citation type="submission" date="2018-08" db="EMBL/GenBank/DDBJ databases">
        <title>Chitinophaga sp. K20C18050901, a novel bacterium isolated from forest soil.</title>
        <authorList>
            <person name="Wang C."/>
        </authorList>
    </citation>
    <scope>NUCLEOTIDE SEQUENCE [LARGE SCALE GENOMIC DNA]</scope>
    <source>
        <strain evidence="1 2">K20C18050901</strain>
    </source>
</reference>
<dbReference type="AlphaFoldDB" id="A0A3E1NT08"/>
<protein>
    <recommendedName>
        <fullName evidence="3">ABM domain-containing protein</fullName>
    </recommendedName>
</protein>
<evidence type="ECO:0000313" key="1">
    <source>
        <dbReference type="EMBL" id="RFM31047.1"/>
    </source>
</evidence>
<evidence type="ECO:0000313" key="2">
    <source>
        <dbReference type="Proteomes" id="UP000261174"/>
    </source>
</evidence>
<proteinExistence type="predicted"/>
<dbReference type="EMBL" id="QTJV01000017">
    <property type="protein sequence ID" value="RFM31047.1"/>
    <property type="molecule type" value="Genomic_DNA"/>
</dbReference>
<dbReference type="OrthoDB" id="7595390at2"/>
<dbReference type="Proteomes" id="UP000261174">
    <property type="component" value="Unassembled WGS sequence"/>
</dbReference>
<keyword evidence="2" id="KW-1185">Reference proteome</keyword>
<name>A0A3E1NT08_9BACT</name>
<comment type="caution">
    <text evidence="1">The sequence shown here is derived from an EMBL/GenBank/DDBJ whole genome shotgun (WGS) entry which is preliminary data.</text>
</comment>
<evidence type="ECO:0008006" key="3">
    <source>
        <dbReference type="Google" id="ProtNLM"/>
    </source>
</evidence>
<sequence>MSGRIVIVGYQPKPGKENELDALTRRHYGLLKDAGLVTDRIPIIMKAKNGTIIEVFEWKSKAAIEQAHTHPVVLKLWEEYAAVCDYVPVGGLEEISNLFSEFSPFE</sequence>
<dbReference type="RefSeq" id="WP_116857361.1">
    <property type="nucleotide sequence ID" value="NZ_QTJV01000017.1"/>
</dbReference>
<accession>A0A3E1NT08</accession>